<evidence type="ECO:0000256" key="9">
    <source>
        <dbReference type="ARBA" id="ARBA00022722"/>
    </source>
</evidence>
<comment type="catalytic activity">
    <reaction evidence="1 14 15 16">
        <text>Endonucleolytic cleavage to 5'-phosphomonoester.</text>
        <dbReference type="EC" id="3.1.26.4"/>
    </reaction>
</comment>
<comment type="cofactor">
    <cofactor evidence="14 15">
        <name>Mn(2+)</name>
        <dbReference type="ChEBI" id="CHEBI:29035"/>
    </cofactor>
    <cofactor evidence="14 15">
        <name>Mg(2+)</name>
        <dbReference type="ChEBI" id="CHEBI:18420"/>
    </cofactor>
    <text evidence="14 15">Manganese or magnesium. Binds 1 divalent metal ion per monomer in the absence of substrate. May bind a second metal ion after substrate binding.</text>
</comment>
<accession>A0A939DYI7</accession>
<dbReference type="GO" id="GO:0003723">
    <property type="term" value="F:RNA binding"/>
    <property type="evidence" value="ECO:0007669"/>
    <property type="project" value="UniProtKB-UniRule"/>
</dbReference>
<dbReference type="CDD" id="cd07182">
    <property type="entry name" value="RNase_HII_bacteria_HII_like"/>
    <property type="match status" value="1"/>
</dbReference>
<sequence>MAASTRGRARTASGASAADLSAVRDVPRIRLRHVAGLRTFEHAIDSALLGPVAGVDEAGRGACAGPISIAACILPDRPLPELARLTDSKKLTPAAREQLMPVIEQLAVSYSVILIDNDEIDRRGIQWANVCGMRRAVAALDTPAGYVLTDAVPVPGLPVPHIPMIRGDGHARCIAAASVLAKVTRDRVMVQLDGQYPGYGFAGHKGYGTKAHMDAVRRHGKSPVHRYTYANVAAAHRDWCAAQSPAVDRTRTAP</sequence>
<feature type="binding site" evidence="14 15">
    <location>
        <position position="150"/>
    </location>
    <ligand>
        <name>a divalent metal cation</name>
        <dbReference type="ChEBI" id="CHEBI:60240"/>
    </ligand>
</feature>
<reference evidence="18" key="1">
    <citation type="submission" date="2021-03" db="EMBL/GenBank/DDBJ databases">
        <authorList>
            <person name="Sun Q."/>
        </authorList>
    </citation>
    <scope>NUCLEOTIDE SEQUENCE</scope>
    <source>
        <strain evidence="18">CCM 8862</strain>
    </source>
</reference>
<evidence type="ECO:0000313" key="18">
    <source>
        <dbReference type="EMBL" id="MBN9643196.1"/>
    </source>
</evidence>
<comment type="subcellular location">
    <subcellularLocation>
        <location evidence="4 14">Cytoplasm</location>
    </subcellularLocation>
</comment>
<dbReference type="GO" id="GO:0006298">
    <property type="term" value="P:mismatch repair"/>
    <property type="evidence" value="ECO:0007669"/>
    <property type="project" value="TreeGrafter"/>
</dbReference>
<dbReference type="InterPro" id="IPR024567">
    <property type="entry name" value="RNase_HII/HIII_dom"/>
</dbReference>
<comment type="caution">
    <text evidence="18">The sequence shown here is derived from an EMBL/GenBank/DDBJ whole genome shotgun (WGS) entry which is preliminary data.</text>
</comment>
<keyword evidence="11 14" id="KW-0255">Endonuclease</keyword>
<dbReference type="Pfam" id="PF01351">
    <property type="entry name" value="RNase_HII"/>
    <property type="match status" value="1"/>
</dbReference>
<evidence type="ECO:0000256" key="6">
    <source>
        <dbReference type="ARBA" id="ARBA00012180"/>
    </source>
</evidence>
<feature type="domain" description="RNase H type-2" evidence="17">
    <location>
        <begin position="50"/>
        <end position="241"/>
    </location>
</feature>
<dbReference type="GO" id="GO:0004523">
    <property type="term" value="F:RNA-DNA hybrid ribonuclease activity"/>
    <property type="evidence" value="ECO:0007669"/>
    <property type="project" value="UniProtKB-UniRule"/>
</dbReference>
<dbReference type="EC" id="3.1.26.4" evidence="6 14"/>
<evidence type="ECO:0000256" key="7">
    <source>
        <dbReference type="ARBA" id="ARBA00019179"/>
    </source>
</evidence>
<organism evidence="18 19">
    <name type="scientific">Corynebacterium mendelii</name>
    <dbReference type="NCBI Taxonomy" id="2765362"/>
    <lineage>
        <taxon>Bacteria</taxon>
        <taxon>Bacillati</taxon>
        <taxon>Actinomycetota</taxon>
        <taxon>Actinomycetes</taxon>
        <taxon>Mycobacteriales</taxon>
        <taxon>Corynebacteriaceae</taxon>
        <taxon>Corynebacterium</taxon>
    </lineage>
</organism>
<proteinExistence type="inferred from homology"/>
<dbReference type="InterPro" id="IPR001352">
    <property type="entry name" value="RNase_HII/HIII"/>
</dbReference>
<dbReference type="EMBL" id="JAFLEQ010000003">
    <property type="protein sequence ID" value="MBN9643196.1"/>
    <property type="molecule type" value="Genomic_DNA"/>
</dbReference>
<evidence type="ECO:0000256" key="1">
    <source>
        <dbReference type="ARBA" id="ARBA00000077"/>
    </source>
</evidence>
<evidence type="ECO:0000256" key="12">
    <source>
        <dbReference type="ARBA" id="ARBA00022801"/>
    </source>
</evidence>
<dbReference type="GO" id="GO:0043137">
    <property type="term" value="P:DNA replication, removal of RNA primer"/>
    <property type="evidence" value="ECO:0007669"/>
    <property type="project" value="TreeGrafter"/>
</dbReference>
<evidence type="ECO:0000256" key="2">
    <source>
        <dbReference type="ARBA" id="ARBA00001946"/>
    </source>
</evidence>
<evidence type="ECO:0000256" key="14">
    <source>
        <dbReference type="HAMAP-Rule" id="MF_00052"/>
    </source>
</evidence>
<evidence type="ECO:0000256" key="16">
    <source>
        <dbReference type="RuleBase" id="RU003515"/>
    </source>
</evidence>
<evidence type="ECO:0000256" key="15">
    <source>
        <dbReference type="PROSITE-ProRule" id="PRU01319"/>
    </source>
</evidence>
<evidence type="ECO:0000256" key="3">
    <source>
        <dbReference type="ARBA" id="ARBA00004065"/>
    </source>
</evidence>
<evidence type="ECO:0000256" key="10">
    <source>
        <dbReference type="ARBA" id="ARBA00022723"/>
    </source>
</evidence>
<feature type="binding site" evidence="14 15">
    <location>
        <position position="57"/>
    </location>
    <ligand>
        <name>a divalent metal cation</name>
        <dbReference type="ChEBI" id="CHEBI:60240"/>
    </ligand>
</feature>
<dbReference type="PROSITE" id="PS51975">
    <property type="entry name" value="RNASE_H_2"/>
    <property type="match status" value="1"/>
</dbReference>
<dbReference type="SUPFAM" id="SSF53098">
    <property type="entry name" value="Ribonuclease H-like"/>
    <property type="match status" value="1"/>
</dbReference>
<evidence type="ECO:0000259" key="17">
    <source>
        <dbReference type="PROSITE" id="PS51975"/>
    </source>
</evidence>
<dbReference type="AlphaFoldDB" id="A0A939DYI7"/>
<dbReference type="NCBIfam" id="NF000598">
    <property type="entry name" value="PRK00015.2-2"/>
    <property type="match status" value="1"/>
</dbReference>
<dbReference type="PANTHER" id="PTHR10954:SF18">
    <property type="entry name" value="RIBONUCLEASE HII"/>
    <property type="match status" value="1"/>
</dbReference>
<keyword evidence="19" id="KW-1185">Reference proteome</keyword>
<evidence type="ECO:0000313" key="19">
    <source>
        <dbReference type="Proteomes" id="UP000664332"/>
    </source>
</evidence>
<dbReference type="InterPro" id="IPR012337">
    <property type="entry name" value="RNaseH-like_sf"/>
</dbReference>
<name>A0A939DYI7_9CORY</name>
<dbReference type="NCBIfam" id="NF000595">
    <property type="entry name" value="PRK00015.1-3"/>
    <property type="match status" value="1"/>
</dbReference>
<dbReference type="GO" id="GO:0030145">
    <property type="term" value="F:manganese ion binding"/>
    <property type="evidence" value="ECO:0007669"/>
    <property type="project" value="UniProtKB-UniRule"/>
</dbReference>
<gene>
    <name evidence="14" type="primary">rnhB</name>
    <name evidence="18" type="ORF">JZY06_00900</name>
</gene>
<comment type="cofactor">
    <cofactor evidence="2">
        <name>Mg(2+)</name>
        <dbReference type="ChEBI" id="CHEBI:18420"/>
    </cofactor>
</comment>
<dbReference type="Gene3D" id="3.30.420.10">
    <property type="entry name" value="Ribonuclease H-like superfamily/Ribonuclease H"/>
    <property type="match status" value="1"/>
</dbReference>
<dbReference type="Proteomes" id="UP000664332">
    <property type="component" value="Unassembled WGS sequence"/>
</dbReference>
<keyword evidence="8 14" id="KW-0963">Cytoplasm</keyword>
<dbReference type="InterPro" id="IPR036397">
    <property type="entry name" value="RNaseH_sf"/>
</dbReference>
<keyword evidence="12 14" id="KW-0378">Hydrolase</keyword>
<dbReference type="HAMAP" id="MF_00052_B">
    <property type="entry name" value="RNase_HII_B"/>
    <property type="match status" value="1"/>
</dbReference>
<dbReference type="GO" id="GO:0005737">
    <property type="term" value="C:cytoplasm"/>
    <property type="evidence" value="ECO:0007669"/>
    <property type="project" value="UniProtKB-SubCell"/>
</dbReference>
<feature type="binding site" evidence="14 15">
    <location>
        <position position="56"/>
    </location>
    <ligand>
        <name>a divalent metal cation</name>
        <dbReference type="ChEBI" id="CHEBI:60240"/>
    </ligand>
</feature>
<protein>
    <recommendedName>
        <fullName evidence="7 14">Ribonuclease HII</fullName>
        <shortName evidence="14">RNase HII</shortName>
        <ecNumber evidence="6 14">3.1.26.4</ecNumber>
    </recommendedName>
</protein>
<keyword evidence="13 14" id="KW-0464">Manganese</keyword>
<evidence type="ECO:0000256" key="5">
    <source>
        <dbReference type="ARBA" id="ARBA00007383"/>
    </source>
</evidence>
<dbReference type="InterPro" id="IPR022898">
    <property type="entry name" value="RNase_HII"/>
</dbReference>
<comment type="similarity">
    <text evidence="5 14 16">Belongs to the RNase HII family.</text>
</comment>
<comment type="function">
    <text evidence="3 14 16">Endonuclease that specifically degrades the RNA of RNA-DNA hybrids.</text>
</comment>
<keyword evidence="9 14" id="KW-0540">Nuclease</keyword>
<evidence type="ECO:0000256" key="13">
    <source>
        <dbReference type="ARBA" id="ARBA00023211"/>
    </source>
</evidence>
<keyword evidence="10 14" id="KW-0479">Metal-binding</keyword>
<dbReference type="PANTHER" id="PTHR10954">
    <property type="entry name" value="RIBONUCLEASE H2 SUBUNIT A"/>
    <property type="match status" value="1"/>
</dbReference>
<evidence type="ECO:0000256" key="11">
    <source>
        <dbReference type="ARBA" id="ARBA00022759"/>
    </source>
</evidence>
<evidence type="ECO:0000256" key="8">
    <source>
        <dbReference type="ARBA" id="ARBA00022490"/>
    </source>
</evidence>
<evidence type="ECO:0000256" key="4">
    <source>
        <dbReference type="ARBA" id="ARBA00004496"/>
    </source>
</evidence>
<dbReference type="GO" id="GO:0032299">
    <property type="term" value="C:ribonuclease H2 complex"/>
    <property type="evidence" value="ECO:0007669"/>
    <property type="project" value="TreeGrafter"/>
</dbReference>